<dbReference type="Gene3D" id="1.20.120.1910">
    <property type="entry name" value="Cysteine-tRNA ligase, C-terminal anti-codon recognition domain"/>
    <property type="match status" value="1"/>
</dbReference>
<gene>
    <name evidence="12" type="primary">cysS</name>
    <name evidence="14" type="ORF">GZ77_05630</name>
</gene>
<dbReference type="Pfam" id="PF01406">
    <property type="entry name" value="tRNA-synt_1e"/>
    <property type="match status" value="1"/>
</dbReference>
<evidence type="ECO:0000256" key="4">
    <source>
        <dbReference type="ARBA" id="ARBA00022490"/>
    </source>
</evidence>
<evidence type="ECO:0000313" key="14">
    <source>
        <dbReference type="EMBL" id="KEQ15965.1"/>
    </source>
</evidence>
<dbReference type="InterPro" id="IPR056411">
    <property type="entry name" value="CysS_C"/>
</dbReference>
<dbReference type="GO" id="GO:0004817">
    <property type="term" value="F:cysteine-tRNA ligase activity"/>
    <property type="evidence" value="ECO:0007669"/>
    <property type="project" value="UniProtKB-UniRule"/>
</dbReference>
<evidence type="ECO:0000256" key="10">
    <source>
        <dbReference type="ARBA" id="ARBA00022917"/>
    </source>
</evidence>
<feature type="domain" description="Cysteinyl-tRNA synthetase class Ia DALR" evidence="13">
    <location>
        <begin position="350"/>
        <end position="411"/>
    </location>
</feature>
<dbReference type="GO" id="GO:0005829">
    <property type="term" value="C:cytosol"/>
    <property type="evidence" value="ECO:0007669"/>
    <property type="project" value="TreeGrafter"/>
</dbReference>
<dbReference type="PANTHER" id="PTHR10890:SF3">
    <property type="entry name" value="CYSTEINE--TRNA LIGASE, CYTOPLASMIC"/>
    <property type="match status" value="1"/>
</dbReference>
<dbReference type="EC" id="6.1.1.16" evidence="12"/>
<evidence type="ECO:0000256" key="11">
    <source>
        <dbReference type="ARBA" id="ARBA00023146"/>
    </source>
</evidence>
<comment type="similarity">
    <text evidence="2 12">Belongs to the class-I aminoacyl-tRNA synthetase family.</text>
</comment>
<evidence type="ECO:0000313" key="15">
    <source>
        <dbReference type="Proteomes" id="UP000028006"/>
    </source>
</evidence>
<dbReference type="GO" id="GO:0008270">
    <property type="term" value="F:zinc ion binding"/>
    <property type="evidence" value="ECO:0007669"/>
    <property type="project" value="UniProtKB-UniRule"/>
</dbReference>
<keyword evidence="15" id="KW-1185">Reference proteome</keyword>
<feature type="binding site" evidence="12">
    <location>
        <position position="242"/>
    </location>
    <ligand>
        <name>Zn(2+)</name>
        <dbReference type="ChEBI" id="CHEBI:29105"/>
    </ligand>
</feature>
<dbReference type="CDD" id="cd00672">
    <property type="entry name" value="CysRS_core"/>
    <property type="match status" value="1"/>
</dbReference>
<keyword evidence="4 12" id="KW-0963">Cytoplasm</keyword>
<evidence type="ECO:0000259" key="13">
    <source>
        <dbReference type="SMART" id="SM00840"/>
    </source>
</evidence>
<dbReference type="InterPro" id="IPR024909">
    <property type="entry name" value="Cys-tRNA/MSH_ligase"/>
</dbReference>
<dbReference type="EMBL" id="JOKG01000001">
    <property type="protein sequence ID" value="KEQ15965.1"/>
    <property type="molecule type" value="Genomic_DNA"/>
</dbReference>
<reference evidence="14 15" key="1">
    <citation type="submission" date="2014-06" db="EMBL/GenBank/DDBJ databases">
        <title>Whole Genome Sequences of Three Symbiotic Endozoicomonas Bacteria.</title>
        <authorList>
            <person name="Neave M.J."/>
            <person name="Apprill A."/>
            <person name="Voolstra C.R."/>
        </authorList>
    </citation>
    <scope>NUCLEOTIDE SEQUENCE [LARGE SCALE GENOMIC DNA]</scope>
    <source>
        <strain evidence="14 15">LMG 24815</strain>
    </source>
</reference>
<dbReference type="Pfam" id="PF09190">
    <property type="entry name" value="DALR_2"/>
    <property type="match status" value="1"/>
</dbReference>
<protein>
    <recommendedName>
        <fullName evidence="12">Cysteine--tRNA ligase</fullName>
        <ecNumber evidence="12">6.1.1.16</ecNumber>
    </recommendedName>
    <alternativeName>
        <fullName evidence="12">Cysteinyl-tRNA synthetase</fullName>
        <shortName evidence="12">CysRS</shortName>
    </alternativeName>
</protein>
<dbReference type="AlphaFoldDB" id="A0A081NBZ2"/>
<feature type="binding site" evidence="12">
    <location>
        <position position="36"/>
    </location>
    <ligand>
        <name>Zn(2+)</name>
        <dbReference type="ChEBI" id="CHEBI:29105"/>
    </ligand>
</feature>
<keyword evidence="6 12" id="KW-0479">Metal-binding</keyword>
<dbReference type="Proteomes" id="UP000028006">
    <property type="component" value="Unassembled WGS sequence"/>
</dbReference>
<dbReference type="InterPro" id="IPR015273">
    <property type="entry name" value="Cys-tRNA-synt_Ia_DALR"/>
</dbReference>
<dbReference type="HAMAP" id="MF_00041">
    <property type="entry name" value="Cys_tRNA_synth"/>
    <property type="match status" value="1"/>
</dbReference>
<evidence type="ECO:0000256" key="8">
    <source>
        <dbReference type="ARBA" id="ARBA00022833"/>
    </source>
</evidence>
<accession>A0A081NBZ2</accession>
<evidence type="ECO:0000256" key="3">
    <source>
        <dbReference type="ARBA" id="ARBA00011245"/>
    </source>
</evidence>
<keyword evidence="11 12" id="KW-0030">Aminoacyl-tRNA synthetase</keyword>
<comment type="subcellular location">
    <subcellularLocation>
        <location evidence="1 12">Cytoplasm</location>
    </subcellularLocation>
</comment>
<evidence type="ECO:0000256" key="9">
    <source>
        <dbReference type="ARBA" id="ARBA00022840"/>
    </source>
</evidence>
<comment type="caution">
    <text evidence="14">The sequence shown here is derived from an EMBL/GenBank/DDBJ whole genome shotgun (WGS) entry which is preliminary data.</text>
</comment>
<name>A0A081NBZ2_9GAMM</name>
<evidence type="ECO:0000256" key="6">
    <source>
        <dbReference type="ARBA" id="ARBA00022723"/>
    </source>
</evidence>
<dbReference type="PRINTS" id="PR00983">
    <property type="entry name" value="TRNASYNTHCYS"/>
</dbReference>
<sequence length="468" mass="52752">MTGYRTLKVLQIYNTLTRKKEPFQPIDENHVRMYVCGMTVYDFCHIGHARTVTAFDVVARYLRAKGYNLTYVRNVTDIDDKIIRRAIENGETIDVLTDRMIAAMREDFERLGNLPPDQEPRATEHVQGMIDMISGLIEKGFAYAPGNGDVYYRVRKFEGYGKLSGKVLEELEAGARIDVDQSKEDPMDFVLWKGAKVGEPFWSSPWGNGRPGWHIECSVMGKCCLGDTFDIHGGGSDLKFPHHENEIAQSEAHNGATFVNTWMHSGAIRIDNVKMSKSLGNFFTIREVLEQFPDEVVRYFLISSHYRSPVNYSQESLKEAAVRLERLYTALKGLKLDGVEAVAGSEFEQRFFAAMDDDFNTPVALAVLFDLVRELNRVRADDEQQALPLAALLVKLGGILGIVQGEAEAFLKSGSDVDEAWVETMIQKRADAKKARDFAECDRIRDELAAQGISLQDGPQGTTWRVER</sequence>
<comment type="cofactor">
    <cofactor evidence="12">
        <name>Zn(2+)</name>
        <dbReference type="ChEBI" id="CHEBI:29105"/>
    </cofactor>
    <text evidence="12">Binds 1 zinc ion per subunit.</text>
</comment>
<dbReference type="NCBIfam" id="TIGR00435">
    <property type="entry name" value="cysS"/>
    <property type="match status" value="1"/>
</dbReference>
<proteinExistence type="inferred from homology"/>
<keyword evidence="7 12" id="KW-0547">Nucleotide-binding</keyword>
<dbReference type="SMART" id="SM00840">
    <property type="entry name" value="DALR_2"/>
    <property type="match status" value="1"/>
</dbReference>
<dbReference type="GO" id="GO:0005524">
    <property type="term" value="F:ATP binding"/>
    <property type="evidence" value="ECO:0007669"/>
    <property type="project" value="UniProtKB-UniRule"/>
</dbReference>
<comment type="subunit">
    <text evidence="3 12">Monomer.</text>
</comment>
<dbReference type="FunFam" id="3.40.50.620:FF:000009">
    <property type="entry name" value="Cysteine--tRNA ligase"/>
    <property type="match status" value="1"/>
</dbReference>
<evidence type="ECO:0000256" key="1">
    <source>
        <dbReference type="ARBA" id="ARBA00004496"/>
    </source>
</evidence>
<feature type="short sequence motif" description="'HIGH' region" evidence="12">
    <location>
        <begin position="38"/>
        <end position="48"/>
    </location>
</feature>
<keyword evidence="8 12" id="KW-0862">Zinc</keyword>
<dbReference type="SUPFAM" id="SSF47323">
    <property type="entry name" value="Anticodon-binding domain of a subclass of class I aminoacyl-tRNA synthetases"/>
    <property type="match status" value="1"/>
</dbReference>
<dbReference type="CDD" id="cd07963">
    <property type="entry name" value="Anticodon_Ia_Cys"/>
    <property type="match status" value="1"/>
</dbReference>
<evidence type="ECO:0000256" key="5">
    <source>
        <dbReference type="ARBA" id="ARBA00022598"/>
    </source>
</evidence>
<comment type="catalytic activity">
    <reaction evidence="12">
        <text>tRNA(Cys) + L-cysteine + ATP = L-cysteinyl-tRNA(Cys) + AMP + diphosphate</text>
        <dbReference type="Rhea" id="RHEA:17773"/>
        <dbReference type="Rhea" id="RHEA-COMP:9661"/>
        <dbReference type="Rhea" id="RHEA-COMP:9679"/>
        <dbReference type="ChEBI" id="CHEBI:30616"/>
        <dbReference type="ChEBI" id="CHEBI:33019"/>
        <dbReference type="ChEBI" id="CHEBI:35235"/>
        <dbReference type="ChEBI" id="CHEBI:78442"/>
        <dbReference type="ChEBI" id="CHEBI:78517"/>
        <dbReference type="ChEBI" id="CHEBI:456215"/>
        <dbReference type="EC" id="6.1.1.16"/>
    </reaction>
</comment>
<evidence type="ECO:0000256" key="7">
    <source>
        <dbReference type="ARBA" id="ARBA00022741"/>
    </source>
</evidence>
<keyword evidence="9 12" id="KW-0067">ATP-binding</keyword>
<organism evidence="14 15">
    <name type="scientific">Endozoicomonas montiporae</name>
    <dbReference type="NCBI Taxonomy" id="1027273"/>
    <lineage>
        <taxon>Bacteria</taxon>
        <taxon>Pseudomonadati</taxon>
        <taxon>Pseudomonadota</taxon>
        <taxon>Gammaproteobacteria</taxon>
        <taxon>Oceanospirillales</taxon>
        <taxon>Endozoicomonadaceae</taxon>
        <taxon>Endozoicomonas</taxon>
    </lineage>
</organism>
<feature type="binding site" evidence="12">
    <location>
        <position position="277"/>
    </location>
    <ligand>
        <name>ATP</name>
        <dbReference type="ChEBI" id="CHEBI:30616"/>
    </ligand>
</feature>
<keyword evidence="10 12" id="KW-0648">Protein biosynthesis</keyword>
<dbReference type="SUPFAM" id="SSF52374">
    <property type="entry name" value="Nucleotidylyl transferase"/>
    <property type="match status" value="1"/>
</dbReference>
<evidence type="ECO:0000256" key="12">
    <source>
        <dbReference type="HAMAP-Rule" id="MF_00041"/>
    </source>
</evidence>
<dbReference type="PANTHER" id="PTHR10890">
    <property type="entry name" value="CYSTEINYL-TRNA SYNTHETASE"/>
    <property type="match status" value="1"/>
</dbReference>
<dbReference type="Pfam" id="PF23493">
    <property type="entry name" value="CysS_C"/>
    <property type="match status" value="1"/>
</dbReference>
<feature type="binding site" evidence="12">
    <location>
        <position position="217"/>
    </location>
    <ligand>
        <name>Zn(2+)</name>
        <dbReference type="ChEBI" id="CHEBI:29105"/>
    </ligand>
</feature>
<dbReference type="InterPro" id="IPR015803">
    <property type="entry name" value="Cys-tRNA-ligase"/>
</dbReference>
<dbReference type="RefSeq" id="WP_034873228.1">
    <property type="nucleotide sequence ID" value="NZ_JOKG01000001.1"/>
</dbReference>
<dbReference type="eggNOG" id="COG0215">
    <property type="taxonomic scope" value="Bacteria"/>
</dbReference>
<feature type="binding site" evidence="12">
    <location>
        <position position="246"/>
    </location>
    <ligand>
        <name>Zn(2+)</name>
        <dbReference type="ChEBI" id="CHEBI:29105"/>
    </ligand>
</feature>
<feature type="short sequence motif" description="'KMSKS' region" evidence="12">
    <location>
        <begin position="274"/>
        <end position="278"/>
    </location>
</feature>
<dbReference type="InterPro" id="IPR014729">
    <property type="entry name" value="Rossmann-like_a/b/a_fold"/>
</dbReference>
<dbReference type="GO" id="GO:0006423">
    <property type="term" value="P:cysteinyl-tRNA aminoacylation"/>
    <property type="evidence" value="ECO:0007669"/>
    <property type="project" value="UniProtKB-UniRule"/>
</dbReference>
<evidence type="ECO:0000256" key="2">
    <source>
        <dbReference type="ARBA" id="ARBA00005594"/>
    </source>
</evidence>
<dbReference type="Gene3D" id="3.40.50.620">
    <property type="entry name" value="HUPs"/>
    <property type="match status" value="1"/>
</dbReference>
<keyword evidence="5 12" id="KW-0436">Ligase</keyword>
<dbReference type="InterPro" id="IPR009080">
    <property type="entry name" value="tRNAsynth_Ia_anticodon-bd"/>
</dbReference>
<dbReference type="InterPro" id="IPR032678">
    <property type="entry name" value="tRNA-synt_1_cat_dom"/>
</dbReference>